<comment type="catalytic activity">
    <reaction evidence="2">
        <text>allantoate + H2O = (S)-ureidoglycolate + urea</text>
        <dbReference type="Rhea" id="RHEA:11016"/>
        <dbReference type="ChEBI" id="CHEBI:15377"/>
        <dbReference type="ChEBI" id="CHEBI:16199"/>
        <dbReference type="ChEBI" id="CHEBI:17536"/>
        <dbReference type="ChEBI" id="CHEBI:57296"/>
        <dbReference type="EC" id="3.5.3.4"/>
    </reaction>
</comment>
<comment type="caution">
    <text evidence="4">The sequence shown here is derived from an EMBL/GenBank/DDBJ whole genome shotgun (WGS) entry which is preliminary data.</text>
</comment>
<reference evidence="4 5" key="1">
    <citation type="submission" date="2020-08" db="EMBL/GenBank/DDBJ databases">
        <title>Genomic Encyclopedia of Type Strains, Phase IV (KMG-IV): sequencing the most valuable type-strain genomes for metagenomic binning, comparative biology and taxonomic classification.</title>
        <authorList>
            <person name="Goeker M."/>
        </authorList>
    </citation>
    <scope>NUCLEOTIDE SEQUENCE [LARGE SCALE GENOMIC DNA]</scope>
    <source>
        <strain evidence="4 5">DSM 7051</strain>
    </source>
</reference>
<dbReference type="PANTHER" id="PTHR12045">
    <property type="entry name" value="ALLANTOICASE"/>
    <property type="match status" value="1"/>
</dbReference>
<protein>
    <recommendedName>
        <fullName evidence="2">Probable allantoicase</fullName>
        <ecNumber evidence="2">3.5.3.4</ecNumber>
    </recommendedName>
    <alternativeName>
        <fullName evidence="2">Allantoate amidinohydrolase</fullName>
    </alternativeName>
</protein>
<evidence type="ECO:0000313" key="4">
    <source>
        <dbReference type="EMBL" id="MBB6355489.1"/>
    </source>
</evidence>
<proteinExistence type="inferred from homology"/>
<dbReference type="Pfam" id="PF03561">
    <property type="entry name" value="Allantoicase"/>
    <property type="match status" value="2"/>
</dbReference>
<comment type="similarity">
    <text evidence="1 2">Belongs to the allantoicase family.</text>
</comment>
<dbReference type="EMBL" id="JACHOU010000008">
    <property type="protein sequence ID" value="MBB6355489.1"/>
    <property type="molecule type" value="Genomic_DNA"/>
</dbReference>
<dbReference type="InterPro" id="IPR005164">
    <property type="entry name" value="Allantoicase"/>
</dbReference>
<organism evidence="4 5">
    <name type="scientific">Aminobacter aganoensis</name>
    <dbReference type="NCBI Taxonomy" id="83264"/>
    <lineage>
        <taxon>Bacteria</taxon>
        <taxon>Pseudomonadati</taxon>
        <taxon>Pseudomonadota</taxon>
        <taxon>Alphaproteobacteria</taxon>
        <taxon>Hyphomicrobiales</taxon>
        <taxon>Phyllobacteriaceae</taxon>
        <taxon>Aminobacter</taxon>
    </lineage>
</organism>
<name>A0A7X0F9L5_9HYPH</name>
<dbReference type="GO" id="GO:0000256">
    <property type="term" value="P:allantoin catabolic process"/>
    <property type="evidence" value="ECO:0007669"/>
    <property type="project" value="UniProtKB-UniRule"/>
</dbReference>
<feature type="domain" description="Allantoicase" evidence="3">
    <location>
        <begin position="191"/>
        <end position="332"/>
    </location>
</feature>
<dbReference type="GO" id="GO:0004037">
    <property type="term" value="F:allantoicase activity"/>
    <property type="evidence" value="ECO:0007669"/>
    <property type="project" value="UniProtKB-UniRule"/>
</dbReference>
<evidence type="ECO:0000313" key="5">
    <source>
        <dbReference type="Proteomes" id="UP000536262"/>
    </source>
</evidence>
<dbReference type="EC" id="3.5.3.4" evidence="2"/>
<dbReference type="PIRSF" id="PIRSF016516">
    <property type="entry name" value="Allantoicase"/>
    <property type="match status" value="1"/>
</dbReference>
<evidence type="ECO:0000256" key="1">
    <source>
        <dbReference type="ARBA" id="ARBA00009242"/>
    </source>
</evidence>
<keyword evidence="2 4" id="KW-0378">Hydrolase</keyword>
<dbReference type="InterPro" id="IPR008979">
    <property type="entry name" value="Galactose-bd-like_sf"/>
</dbReference>
<evidence type="ECO:0000259" key="3">
    <source>
        <dbReference type="Pfam" id="PF03561"/>
    </source>
</evidence>
<dbReference type="AlphaFoldDB" id="A0A7X0F9L5"/>
<dbReference type="SUPFAM" id="SSF49785">
    <property type="entry name" value="Galactose-binding domain-like"/>
    <property type="match status" value="2"/>
</dbReference>
<dbReference type="RefSeq" id="WP_184699999.1">
    <property type="nucleotide sequence ID" value="NZ_BAABEG010000001.1"/>
</dbReference>
<comment type="pathway">
    <text evidence="2">Nitrogen metabolism; (S)-allantoin degradation; (S)-ureidoglycolate from allantoate (aminidohydrolase route): step 1/1.</text>
</comment>
<keyword evidence="2" id="KW-0659">Purine metabolism</keyword>
<keyword evidence="5" id="KW-1185">Reference proteome</keyword>
<gene>
    <name evidence="2" type="primary">alc</name>
    <name evidence="4" type="ORF">GGR00_003293</name>
</gene>
<dbReference type="UniPathway" id="UPA00395">
    <property type="reaction ID" value="UER00654"/>
</dbReference>
<dbReference type="Gene3D" id="2.60.120.260">
    <property type="entry name" value="Galactose-binding domain-like"/>
    <property type="match status" value="2"/>
</dbReference>
<feature type="domain" description="Allantoicase" evidence="3">
    <location>
        <begin position="22"/>
        <end position="170"/>
    </location>
</feature>
<dbReference type="GO" id="GO:0006144">
    <property type="term" value="P:purine nucleobase metabolic process"/>
    <property type="evidence" value="ECO:0007669"/>
    <property type="project" value="UniProtKB-KW"/>
</dbReference>
<dbReference type="HAMAP" id="MF_00813">
    <property type="entry name" value="Allantoicase"/>
    <property type="match status" value="1"/>
</dbReference>
<evidence type="ECO:0000256" key="2">
    <source>
        <dbReference type="HAMAP-Rule" id="MF_00813"/>
    </source>
</evidence>
<sequence length="334" mass="37018">MTKCTQPDFASRYINLANPQLGAEAVFANDEFFASKERMLSPISPVFIFGKKDDTRPGLYMDGWETRRRRTEGHDFCIVKLGVPGVIQGFDIDTSHFTGNFPPAASIEGCNSEQKVPADDAKWTEILPSTELSGNAHHFLPALNSGIFTHIRLNIYPDGGIARLRVYGEAAVDWEEANKSAIYELSALAFGGRALAASDQHYGSPNNLLMPGSGDSPIDGWETRRRRAPGNDWVVVALGHRGRVSEIEVDTAHFRGNYPDRCSVLAADLSGVDVNGVVTQSMFWRTLLPEQKLEMHKRHIFEREILDIGAVTHLRFNVFPDGGVMRFRASGRLA</sequence>
<dbReference type="Proteomes" id="UP000536262">
    <property type="component" value="Unassembled WGS sequence"/>
</dbReference>
<dbReference type="InterPro" id="IPR015908">
    <property type="entry name" value="Allantoicase_dom"/>
</dbReference>
<dbReference type="NCBIfam" id="TIGR02961">
    <property type="entry name" value="allantoicase"/>
    <property type="match status" value="1"/>
</dbReference>
<accession>A0A7X0F9L5</accession>
<dbReference type="PANTHER" id="PTHR12045:SF3">
    <property type="entry name" value="INACTIVE ALLANTOICASE-RELATED"/>
    <property type="match status" value="1"/>
</dbReference>